<evidence type="ECO:0008006" key="5">
    <source>
        <dbReference type="Google" id="ProtNLM"/>
    </source>
</evidence>
<comment type="caution">
    <text evidence="3">The sequence shown here is derived from an EMBL/GenBank/DDBJ whole genome shotgun (WGS) entry which is preliminary data.</text>
</comment>
<dbReference type="RefSeq" id="WP_345453365.1">
    <property type="nucleotide sequence ID" value="NZ_BAABKK010000038.1"/>
</dbReference>
<evidence type="ECO:0000259" key="1">
    <source>
        <dbReference type="Pfam" id="PF13542"/>
    </source>
</evidence>
<evidence type="ECO:0000313" key="3">
    <source>
        <dbReference type="EMBL" id="GAA5201786.1"/>
    </source>
</evidence>
<name>A0ABP9SS67_9MICC</name>
<accession>A0ABP9SS67</accession>
<dbReference type="Pfam" id="PF14690">
    <property type="entry name" value="Zn_ribbon_ISL3"/>
    <property type="match status" value="1"/>
</dbReference>
<reference evidence="4" key="1">
    <citation type="journal article" date="2019" name="Int. J. Syst. Evol. Microbiol.">
        <title>The Global Catalogue of Microorganisms (GCM) 10K type strain sequencing project: providing services to taxonomists for standard genome sequencing and annotation.</title>
        <authorList>
            <consortium name="The Broad Institute Genomics Platform"/>
            <consortium name="The Broad Institute Genome Sequencing Center for Infectious Disease"/>
            <person name="Wu L."/>
            <person name="Ma J."/>
        </authorList>
    </citation>
    <scope>NUCLEOTIDE SEQUENCE [LARGE SCALE GENOMIC DNA]</scope>
    <source>
        <strain evidence="4">JCM 18514</strain>
    </source>
</reference>
<organism evidence="3 4">
    <name type="scientific">Arthrobacter gyeryongensis</name>
    <dbReference type="NCBI Taxonomy" id="1650592"/>
    <lineage>
        <taxon>Bacteria</taxon>
        <taxon>Bacillati</taxon>
        <taxon>Actinomycetota</taxon>
        <taxon>Actinomycetes</taxon>
        <taxon>Micrococcales</taxon>
        <taxon>Micrococcaceae</taxon>
        <taxon>Arthrobacter</taxon>
    </lineage>
</organism>
<keyword evidence="4" id="KW-1185">Reference proteome</keyword>
<sequence length="171" mass="18507">MPNATSCPGGRWCDRADALLGVDGIHVCSVTAAGTGLVLHVETEEPVSGCPDCGVVAVGHGRRQVRLHDIPCFGRPVRLVWAKRVWRCPDPDCPRTTFTEEHELAGPRAKLTARAVAWATDGLQRFDTSVSALAHQLGVSWHTAWDAIKAEAARRIAAGRPSDWGERARRG</sequence>
<gene>
    <name evidence="3" type="ORF">GCM10023346_46980</name>
</gene>
<dbReference type="InterPro" id="IPR029261">
    <property type="entry name" value="Transposase_Znf"/>
</dbReference>
<dbReference type="Pfam" id="PF13542">
    <property type="entry name" value="HTH_Tnp_ISL3"/>
    <property type="match status" value="1"/>
</dbReference>
<dbReference type="InterPro" id="IPR032877">
    <property type="entry name" value="Transposase_HTH"/>
</dbReference>
<dbReference type="EMBL" id="BAABKK010000038">
    <property type="protein sequence ID" value="GAA5201786.1"/>
    <property type="molecule type" value="Genomic_DNA"/>
</dbReference>
<evidence type="ECO:0000259" key="2">
    <source>
        <dbReference type="Pfam" id="PF14690"/>
    </source>
</evidence>
<evidence type="ECO:0000313" key="4">
    <source>
        <dbReference type="Proteomes" id="UP001500200"/>
    </source>
</evidence>
<feature type="domain" description="Transposase IS204/IS1001/IS1096/IS1165 zinc-finger" evidence="2">
    <location>
        <begin position="49"/>
        <end position="90"/>
    </location>
</feature>
<feature type="domain" description="Transposase IS204/IS1001/IS1096/IS1165 helix-turn-helix" evidence="1">
    <location>
        <begin position="100"/>
        <end position="149"/>
    </location>
</feature>
<protein>
    <recommendedName>
        <fullName evidence="5">Transposase</fullName>
    </recommendedName>
</protein>
<proteinExistence type="predicted"/>
<dbReference type="Proteomes" id="UP001500200">
    <property type="component" value="Unassembled WGS sequence"/>
</dbReference>